<dbReference type="Proteomes" id="UP001500713">
    <property type="component" value="Unassembled WGS sequence"/>
</dbReference>
<reference evidence="2" key="1">
    <citation type="journal article" date="2019" name="Int. J. Syst. Evol. Microbiol.">
        <title>The Global Catalogue of Microorganisms (GCM) 10K type strain sequencing project: providing services to taxonomists for standard genome sequencing and annotation.</title>
        <authorList>
            <consortium name="The Broad Institute Genomics Platform"/>
            <consortium name="The Broad Institute Genome Sequencing Center for Infectious Disease"/>
            <person name="Wu L."/>
            <person name="Ma J."/>
        </authorList>
    </citation>
    <scope>NUCLEOTIDE SEQUENCE [LARGE SCALE GENOMIC DNA]</scope>
    <source>
        <strain evidence="2">JCM 14162</strain>
    </source>
</reference>
<organism evidence="1 2">
    <name type="scientific">Parasphingorhabdus litoris</name>
    <dbReference type="NCBI Taxonomy" id="394733"/>
    <lineage>
        <taxon>Bacteria</taxon>
        <taxon>Pseudomonadati</taxon>
        <taxon>Pseudomonadota</taxon>
        <taxon>Alphaproteobacteria</taxon>
        <taxon>Sphingomonadales</taxon>
        <taxon>Sphingomonadaceae</taxon>
        <taxon>Parasphingorhabdus</taxon>
    </lineage>
</organism>
<dbReference type="InterPro" id="IPR053716">
    <property type="entry name" value="Flag_assembly_chemotaxis_eff"/>
</dbReference>
<sequence>MKRKVKGLQRILKVRDTQKKLKESALAKAGNQCAILEQNASRIRNLQNETLSGVEAIDADMLSARMELSERLVDAERSIEASMETARQDFAHAERQNLAARTTYEGTEKLLNSNLQKARKSENFKNDIRHNILYNIGNNKKKDRRDDW</sequence>
<evidence type="ECO:0000313" key="2">
    <source>
        <dbReference type="Proteomes" id="UP001500713"/>
    </source>
</evidence>
<accession>A0ABN1A3W0</accession>
<comment type="caution">
    <text evidence="1">The sequence shown here is derived from an EMBL/GenBank/DDBJ whole genome shotgun (WGS) entry which is preliminary data.</text>
</comment>
<evidence type="ECO:0008006" key="3">
    <source>
        <dbReference type="Google" id="ProtNLM"/>
    </source>
</evidence>
<proteinExistence type="predicted"/>
<keyword evidence="2" id="KW-1185">Reference proteome</keyword>
<dbReference type="Gene3D" id="1.10.287.1700">
    <property type="match status" value="1"/>
</dbReference>
<dbReference type="RefSeq" id="WP_229953999.1">
    <property type="nucleotide sequence ID" value="NZ_BAAAEM010000002.1"/>
</dbReference>
<evidence type="ECO:0000313" key="1">
    <source>
        <dbReference type="EMBL" id="GAA0466936.1"/>
    </source>
</evidence>
<name>A0ABN1A3W0_9SPHN</name>
<protein>
    <recommendedName>
        <fullName evidence="3">Flagellar FliJ protein</fullName>
    </recommendedName>
</protein>
<dbReference type="EMBL" id="BAAAEM010000002">
    <property type="protein sequence ID" value="GAA0466936.1"/>
    <property type="molecule type" value="Genomic_DNA"/>
</dbReference>
<gene>
    <name evidence="1" type="ORF">GCM10009096_04550</name>
</gene>